<gene>
    <name evidence="3" type="ORF">H9824_05420</name>
</gene>
<keyword evidence="1" id="KW-0238">DNA-binding</keyword>
<dbReference type="SUPFAM" id="SSF47729">
    <property type="entry name" value="IHF-like DNA-binding proteins"/>
    <property type="match status" value="1"/>
</dbReference>
<name>A0A9D1ZL58_9BACE</name>
<dbReference type="Gene3D" id="4.10.520.10">
    <property type="entry name" value="IHF-like DNA-binding proteins"/>
    <property type="match status" value="1"/>
</dbReference>
<evidence type="ECO:0000256" key="1">
    <source>
        <dbReference type="ARBA" id="ARBA00023125"/>
    </source>
</evidence>
<dbReference type="Proteomes" id="UP000886851">
    <property type="component" value="Unassembled WGS sequence"/>
</dbReference>
<dbReference type="InterPro" id="IPR005902">
    <property type="entry name" value="HU_DNA-bd_put"/>
</dbReference>
<dbReference type="InterPro" id="IPR041607">
    <property type="entry name" value="HU-HIG"/>
</dbReference>
<dbReference type="EMBL" id="DXCV01000037">
    <property type="protein sequence ID" value="HIY88127.1"/>
    <property type="molecule type" value="Genomic_DNA"/>
</dbReference>
<evidence type="ECO:0000259" key="2">
    <source>
        <dbReference type="Pfam" id="PF18291"/>
    </source>
</evidence>
<organism evidence="3 4">
    <name type="scientific">Candidatus Bacteroides pullicola</name>
    <dbReference type="NCBI Taxonomy" id="2838475"/>
    <lineage>
        <taxon>Bacteria</taxon>
        <taxon>Pseudomonadati</taxon>
        <taxon>Bacteroidota</taxon>
        <taxon>Bacteroidia</taxon>
        <taxon>Bacteroidales</taxon>
        <taxon>Bacteroidaceae</taxon>
        <taxon>Bacteroides</taxon>
    </lineage>
</organism>
<evidence type="ECO:0000313" key="3">
    <source>
        <dbReference type="EMBL" id="HIY88127.1"/>
    </source>
</evidence>
<feature type="domain" description="HU" evidence="2">
    <location>
        <begin position="27"/>
        <end position="110"/>
    </location>
</feature>
<accession>A0A9D1ZL58</accession>
<evidence type="ECO:0000313" key="4">
    <source>
        <dbReference type="Proteomes" id="UP000886851"/>
    </source>
</evidence>
<dbReference type="AlphaFoldDB" id="A0A9D1ZL58"/>
<reference evidence="3" key="2">
    <citation type="submission" date="2021-04" db="EMBL/GenBank/DDBJ databases">
        <authorList>
            <person name="Gilroy R."/>
        </authorList>
    </citation>
    <scope>NUCLEOTIDE SEQUENCE</scope>
    <source>
        <strain evidence="3">Gambia2-208</strain>
    </source>
</reference>
<dbReference type="Pfam" id="PF18291">
    <property type="entry name" value="HU-HIG"/>
    <property type="match status" value="1"/>
</dbReference>
<dbReference type="InterPro" id="IPR010992">
    <property type="entry name" value="IHF-like_DNA-bd_dom_sf"/>
</dbReference>
<dbReference type="NCBIfam" id="TIGR01201">
    <property type="entry name" value="HU_rel"/>
    <property type="match status" value="1"/>
</dbReference>
<dbReference type="GO" id="GO:0003677">
    <property type="term" value="F:DNA binding"/>
    <property type="evidence" value="ECO:0007669"/>
    <property type="project" value="UniProtKB-KW"/>
</dbReference>
<protein>
    <submittedName>
        <fullName evidence="3">DUF4496 domain-containing protein</fullName>
    </submittedName>
</protein>
<proteinExistence type="predicted"/>
<reference evidence="3" key="1">
    <citation type="journal article" date="2021" name="PeerJ">
        <title>Extensive microbial diversity within the chicken gut microbiome revealed by metagenomics and culture.</title>
        <authorList>
            <person name="Gilroy R."/>
            <person name="Ravi A."/>
            <person name="Getino M."/>
            <person name="Pursley I."/>
            <person name="Horton D.L."/>
            <person name="Alikhan N.F."/>
            <person name="Baker D."/>
            <person name="Gharbi K."/>
            <person name="Hall N."/>
            <person name="Watson M."/>
            <person name="Adriaenssens E.M."/>
            <person name="Foster-Nyarko E."/>
            <person name="Jarju S."/>
            <person name="Secka A."/>
            <person name="Antonio M."/>
            <person name="Oren A."/>
            <person name="Chaudhuri R.R."/>
            <person name="La Ragione R."/>
            <person name="Hildebrand F."/>
            <person name="Pallen M.J."/>
        </authorList>
    </citation>
    <scope>NUCLEOTIDE SEQUENCE</scope>
    <source>
        <strain evidence="3">Gambia2-208</strain>
    </source>
</reference>
<comment type="caution">
    <text evidence="3">The sequence shown here is derived from an EMBL/GenBank/DDBJ whole genome shotgun (WGS) entry which is preliminary data.</text>
</comment>
<sequence>MFWIRRKAVVGKRAKWFPFALTVGTPADTQEVGKQIAQVCTASPADVHAVLRALPDVMARIMESGRSVHIDGLGSFYYKLSCAGRGVDTPEEVSEEQVKSIRVQFLPERVRRTGGSYKRSLVGQQIELVEWKKK</sequence>